<dbReference type="InterPro" id="IPR050316">
    <property type="entry name" value="Tyrosinase/Hemocyanin"/>
</dbReference>
<evidence type="ECO:0000256" key="2">
    <source>
        <dbReference type="ARBA" id="ARBA00009928"/>
    </source>
</evidence>
<feature type="chain" id="PRO_5015722056" description="tyrosinase" evidence="11">
    <location>
        <begin position="21"/>
        <end position="652"/>
    </location>
</feature>
<evidence type="ECO:0000256" key="3">
    <source>
        <dbReference type="ARBA" id="ARBA00011906"/>
    </source>
</evidence>
<dbReference type="Pfam" id="PF00264">
    <property type="entry name" value="Tyrosinase"/>
    <property type="match status" value="1"/>
</dbReference>
<dbReference type="GO" id="GO:0042438">
    <property type="term" value="P:melanin biosynthetic process"/>
    <property type="evidence" value="ECO:0007669"/>
    <property type="project" value="UniProtKB-KW"/>
</dbReference>
<dbReference type="PANTHER" id="PTHR11474:SF76">
    <property type="entry name" value="SHKT DOMAIN-CONTAINING PROTEIN"/>
    <property type="match status" value="1"/>
</dbReference>
<keyword evidence="15" id="KW-1185">Reference proteome</keyword>
<dbReference type="Pfam" id="PF18132">
    <property type="entry name" value="Tyrosinase_C"/>
    <property type="match status" value="1"/>
</dbReference>
<evidence type="ECO:0000313" key="15">
    <source>
        <dbReference type="Proteomes" id="UP000241690"/>
    </source>
</evidence>
<evidence type="ECO:0000256" key="9">
    <source>
        <dbReference type="ARBA" id="ARBA00048233"/>
    </source>
</evidence>
<evidence type="ECO:0000256" key="8">
    <source>
        <dbReference type="ARBA" id="ARBA00023101"/>
    </source>
</evidence>
<dbReference type="GO" id="GO:0046872">
    <property type="term" value="F:metal ion binding"/>
    <property type="evidence" value="ECO:0007669"/>
    <property type="project" value="UniProtKB-KW"/>
</dbReference>
<keyword evidence="4" id="KW-0479">Metal-binding</keyword>
<dbReference type="Gene3D" id="1.10.1280.10">
    <property type="entry name" value="Di-copper center containing domain from catechol oxidase"/>
    <property type="match status" value="1"/>
</dbReference>
<dbReference type="STRING" id="983964.A0A2T4A4G0"/>
<feature type="signal peptide" evidence="11">
    <location>
        <begin position="1"/>
        <end position="20"/>
    </location>
</feature>
<keyword evidence="6" id="KW-0186">Copper</keyword>
<dbReference type="PANTHER" id="PTHR11474">
    <property type="entry name" value="TYROSINASE FAMILY MEMBER"/>
    <property type="match status" value="1"/>
</dbReference>
<comment type="catalytic activity">
    <reaction evidence="10">
        <text>L-tyrosine + O2 = L-dopaquinone + H2O</text>
        <dbReference type="Rhea" id="RHEA:18117"/>
        <dbReference type="ChEBI" id="CHEBI:15377"/>
        <dbReference type="ChEBI" id="CHEBI:15379"/>
        <dbReference type="ChEBI" id="CHEBI:57924"/>
        <dbReference type="ChEBI" id="CHEBI:58315"/>
        <dbReference type="EC" id="1.14.18.1"/>
    </reaction>
</comment>
<keyword evidence="8" id="KW-0470">Melanin biosynthesis</keyword>
<dbReference type="InterPro" id="IPR002227">
    <property type="entry name" value="Tyrosinase_Cu-bd"/>
</dbReference>
<keyword evidence="11" id="KW-0732">Signal</keyword>
<comment type="similarity">
    <text evidence="2">Belongs to the tyrosinase family.</text>
</comment>
<sequence length="652" mass="72822">MRFLVCLSWVLNFVISLVSAQDYDFGVDVVSLTRRQDPNAPIVVSRLPLASNGSTPLRLEVRDMKADTRKWDLFILALSMFQSVSQDDPLSYYQVAGIHGVPFVTWNDVGPAAGASQSGYCPHSSVLFPTWHRPYLALYEVSHSQIQTAGVRTARKSLLRRSTKSYLQQELFKLADAISRMFSNVTERLLYMQAASDFRIPYWDWASPAPLGQSHFPDVFWNSTMAQYGPNGVQVIRNPLYSYSFHPLDAEALIWPPLRSWNETKRAPNTDISELEPPSMNDQVNSALLAKLPEIQQRLYILFSSYHEFDSFSNKNYAISQNLSHLDSIEAVHDIIHIYGGSRGHMTYVPLSSFDPLFFLHHAMTDRLISMWQLLNPTAWITPQVSGEATYTALKGTMQNSSTPLTPFMSSADGTFWDSDMSRTTEVFGYSYGDTSALPGDGENPRNKLIRKINKWLGMNSPAMIRVKSQAQHRRPSGLWKGSPGVKGFQPSLKADAKNNAADDHYTEWIANVYVNHGALDGSFSIYVFAGQPPDDVGTWGVAPNLIGSVGIFTMSGMSGSHSKISGTVPLTVALMRLVDLGALQDTEPSSVVPFLQKTLHFRIASIDNKEVDPEQVMGLYIGISSSRVRLPGSEAEFPQWDQPTLRLTIWE</sequence>
<evidence type="ECO:0000256" key="6">
    <source>
        <dbReference type="ARBA" id="ARBA00023008"/>
    </source>
</evidence>
<comment type="catalytic activity">
    <reaction evidence="9">
        <text>2 L-dopa + O2 = 2 L-dopaquinone + 2 H2O</text>
        <dbReference type="Rhea" id="RHEA:34287"/>
        <dbReference type="ChEBI" id="CHEBI:15377"/>
        <dbReference type="ChEBI" id="CHEBI:15379"/>
        <dbReference type="ChEBI" id="CHEBI:57504"/>
        <dbReference type="ChEBI" id="CHEBI:57924"/>
        <dbReference type="EC" id="1.14.18.1"/>
    </reaction>
</comment>
<dbReference type="PROSITE" id="PS00497">
    <property type="entry name" value="TYROSINASE_1"/>
    <property type="match status" value="1"/>
</dbReference>
<dbReference type="EC" id="1.14.18.1" evidence="3"/>
<dbReference type="GO" id="GO:0004503">
    <property type="term" value="F:tyrosinase activity"/>
    <property type="evidence" value="ECO:0007669"/>
    <property type="project" value="UniProtKB-EC"/>
</dbReference>
<evidence type="ECO:0000259" key="13">
    <source>
        <dbReference type="PROSITE" id="PS00498"/>
    </source>
</evidence>
<dbReference type="PRINTS" id="PR00092">
    <property type="entry name" value="TYROSINASE"/>
</dbReference>
<dbReference type="AlphaFoldDB" id="A0A2T4A4G0"/>
<comment type="cofactor">
    <cofactor evidence="1">
        <name>Cu(2+)</name>
        <dbReference type="ChEBI" id="CHEBI:29036"/>
    </cofactor>
</comment>
<dbReference type="InterPro" id="IPR041640">
    <property type="entry name" value="Tyrosinase_C"/>
</dbReference>
<evidence type="ECO:0000256" key="11">
    <source>
        <dbReference type="SAM" id="SignalP"/>
    </source>
</evidence>
<dbReference type="PROSITE" id="PS00498">
    <property type="entry name" value="TYROSINASE_2"/>
    <property type="match status" value="1"/>
</dbReference>
<proteinExistence type="inferred from homology"/>
<keyword evidence="7" id="KW-0503">Monooxygenase</keyword>
<evidence type="ECO:0000256" key="1">
    <source>
        <dbReference type="ARBA" id="ARBA00001973"/>
    </source>
</evidence>
<name>A0A2T4A4G0_TRIHA</name>
<protein>
    <recommendedName>
        <fullName evidence="3">tyrosinase</fullName>
        <ecNumber evidence="3">1.14.18.1</ecNumber>
    </recommendedName>
</protein>
<gene>
    <name evidence="14" type="ORF">M431DRAFT_484793</name>
</gene>
<keyword evidence="5" id="KW-0560">Oxidoreductase</keyword>
<reference evidence="14 15" key="1">
    <citation type="submission" date="2016-07" db="EMBL/GenBank/DDBJ databases">
        <title>Multiple horizontal gene transfer events from other fungi enriched the ability of initially mycotrophic Trichoderma (Ascomycota) to feed on dead plant biomass.</title>
        <authorList>
            <consortium name="DOE Joint Genome Institute"/>
            <person name="Aerts A."/>
            <person name="Atanasova L."/>
            <person name="Chenthamara K."/>
            <person name="Zhang J."/>
            <person name="Grujic M."/>
            <person name="Henrissat B."/>
            <person name="Kuo A."/>
            <person name="Salamov A."/>
            <person name="Lipzen A."/>
            <person name="Labutti K."/>
            <person name="Barry K."/>
            <person name="Miao Y."/>
            <person name="Rahimi M.J."/>
            <person name="Shen Q."/>
            <person name="Grigoriev I.V."/>
            <person name="Kubicek C.P."/>
            <person name="Druzhinina I.S."/>
        </authorList>
    </citation>
    <scope>NUCLEOTIDE SEQUENCE [LARGE SCALE GENOMIC DNA]</scope>
    <source>
        <strain evidence="14 15">CBS 226.95</strain>
    </source>
</reference>
<feature type="domain" description="Tyrosinase copper-binding" evidence="12">
    <location>
        <begin position="123"/>
        <end position="140"/>
    </location>
</feature>
<dbReference type="GeneID" id="36624798"/>
<feature type="domain" description="Tyrosinase copper-binding" evidence="13">
    <location>
        <begin position="355"/>
        <end position="366"/>
    </location>
</feature>
<evidence type="ECO:0000256" key="4">
    <source>
        <dbReference type="ARBA" id="ARBA00022723"/>
    </source>
</evidence>
<evidence type="ECO:0000256" key="5">
    <source>
        <dbReference type="ARBA" id="ARBA00023002"/>
    </source>
</evidence>
<accession>A0A2T4A4G0</accession>
<evidence type="ECO:0000256" key="7">
    <source>
        <dbReference type="ARBA" id="ARBA00023033"/>
    </source>
</evidence>
<dbReference type="EMBL" id="KZ679685">
    <property type="protein sequence ID" value="PTB51853.1"/>
    <property type="molecule type" value="Genomic_DNA"/>
</dbReference>
<organism evidence="14 15">
    <name type="scientific">Trichoderma harzianum CBS 226.95</name>
    <dbReference type="NCBI Taxonomy" id="983964"/>
    <lineage>
        <taxon>Eukaryota</taxon>
        <taxon>Fungi</taxon>
        <taxon>Dikarya</taxon>
        <taxon>Ascomycota</taxon>
        <taxon>Pezizomycotina</taxon>
        <taxon>Sordariomycetes</taxon>
        <taxon>Hypocreomycetidae</taxon>
        <taxon>Hypocreales</taxon>
        <taxon>Hypocreaceae</taxon>
        <taxon>Trichoderma</taxon>
    </lineage>
</organism>
<evidence type="ECO:0000256" key="10">
    <source>
        <dbReference type="ARBA" id="ARBA00048881"/>
    </source>
</evidence>
<dbReference type="Gene3D" id="2.60.310.20">
    <property type="match status" value="1"/>
</dbReference>
<dbReference type="Proteomes" id="UP000241690">
    <property type="component" value="Unassembled WGS sequence"/>
</dbReference>
<dbReference type="InterPro" id="IPR008922">
    <property type="entry name" value="Di-copper_centre_dom_sf"/>
</dbReference>
<dbReference type="SUPFAM" id="SSF48056">
    <property type="entry name" value="Di-copper centre-containing domain"/>
    <property type="match status" value="1"/>
</dbReference>
<evidence type="ECO:0000313" key="14">
    <source>
        <dbReference type="EMBL" id="PTB51853.1"/>
    </source>
</evidence>
<evidence type="ECO:0000259" key="12">
    <source>
        <dbReference type="PROSITE" id="PS00497"/>
    </source>
</evidence>
<dbReference type="RefSeq" id="XP_024771530.1">
    <property type="nucleotide sequence ID" value="XM_024916229.1"/>
</dbReference>